<dbReference type="CDD" id="cd01612">
    <property type="entry name" value="Ubl_ATG12"/>
    <property type="match status" value="1"/>
</dbReference>
<keyword evidence="4 10" id="KW-0813">Transport</keyword>
<dbReference type="SUPFAM" id="SSF54236">
    <property type="entry name" value="Ubiquitin-like"/>
    <property type="match status" value="1"/>
</dbReference>
<evidence type="ECO:0000256" key="5">
    <source>
        <dbReference type="ARBA" id="ARBA00022499"/>
    </source>
</evidence>
<dbReference type="InterPro" id="IPR029071">
    <property type="entry name" value="Ubiquitin-like_domsf"/>
</dbReference>
<dbReference type="PANTHER" id="PTHR13385">
    <property type="entry name" value="AUTOPHAGY PROTEIN 12"/>
    <property type="match status" value="1"/>
</dbReference>
<evidence type="ECO:0000313" key="14">
    <source>
        <dbReference type="RefSeq" id="XP_033535052.1"/>
    </source>
</evidence>
<feature type="compositionally biased region" description="Pro residues" evidence="11">
    <location>
        <begin position="1"/>
        <end position="17"/>
    </location>
</feature>
<gene>
    <name evidence="12 14" type="ORF">P152DRAFT_457783</name>
</gene>
<evidence type="ECO:0000313" key="12">
    <source>
        <dbReference type="EMBL" id="KAF1813421.1"/>
    </source>
</evidence>
<dbReference type="GO" id="GO:0097352">
    <property type="term" value="P:autophagosome maturation"/>
    <property type="evidence" value="ECO:0007669"/>
    <property type="project" value="TreeGrafter"/>
</dbReference>
<evidence type="ECO:0000256" key="1">
    <source>
        <dbReference type="ARBA" id="ARBA00004623"/>
    </source>
</evidence>
<dbReference type="EMBL" id="ML975155">
    <property type="protein sequence ID" value="KAF1813421.1"/>
    <property type="molecule type" value="Genomic_DNA"/>
</dbReference>
<evidence type="ECO:0000256" key="9">
    <source>
        <dbReference type="ARBA" id="ARBA00023136"/>
    </source>
</evidence>
<protein>
    <recommendedName>
        <fullName evidence="3 10">Ubiquitin-like protein ATG12</fullName>
    </recommendedName>
</protein>
<dbReference type="GeneID" id="54419871"/>
<dbReference type="Gene3D" id="3.10.20.90">
    <property type="entry name" value="Phosphatidylinositol 3-kinase Catalytic Subunit, Chain A, domain 1"/>
    <property type="match status" value="1"/>
</dbReference>
<evidence type="ECO:0000256" key="11">
    <source>
        <dbReference type="SAM" id="MobiDB-lite"/>
    </source>
</evidence>
<dbReference type="GO" id="GO:0019776">
    <property type="term" value="F:Atg8-family ligase activity"/>
    <property type="evidence" value="ECO:0007669"/>
    <property type="project" value="TreeGrafter"/>
</dbReference>
<keyword evidence="9 10" id="KW-0472">Membrane</keyword>
<accession>A0A6G1G645</accession>
<keyword evidence="7 10" id="KW-0653">Protein transport</keyword>
<evidence type="ECO:0000256" key="10">
    <source>
        <dbReference type="RuleBase" id="RU361201"/>
    </source>
</evidence>
<evidence type="ECO:0000313" key="13">
    <source>
        <dbReference type="Proteomes" id="UP000504638"/>
    </source>
</evidence>
<proteinExistence type="inferred from homology"/>
<dbReference type="AlphaFoldDB" id="A0A6G1G645"/>
<comment type="subunit">
    <text evidence="10">Forms a conjugate with ATG5.</text>
</comment>
<feature type="region of interest" description="Disordered" evidence="11">
    <location>
        <begin position="1"/>
        <end position="26"/>
    </location>
</feature>
<dbReference type="Proteomes" id="UP000504638">
    <property type="component" value="Unplaced"/>
</dbReference>
<dbReference type="GO" id="GO:0015031">
    <property type="term" value="P:protein transport"/>
    <property type="evidence" value="ECO:0007669"/>
    <property type="project" value="UniProtKB-KW"/>
</dbReference>
<comment type="subcellular location">
    <subcellularLocation>
        <location evidence="1 10">Preautophagosomal structure membrane</location>
        <topology evidence="1 10">Peripheral membrane protein</topology>
    </subcellularLocation>
</comment>
<dbReference type="FunFam" id="3.10.20.90:FF:000148">
    <property type="entry name" value="Ubiquitin-like protein ATG12"/>
    <property type="match status" value="1"/>
</dbReference>
<dbReference type="GO" id="GO:0000422">
    <property type="term" value="P:autophagy of mitochondrion"/>
    <property type="evidence" value="ECO:0007669"/>
    <property type="project" value="TreeGrafter"/>
</dbReference>
<dbReference type="RefSeq" id="XP_033535052.1">
    <property type="nucleotide sequence ID" value="XM_033679301.1"/>
</dbReference>
<dbReference type="OrthoDB" id="10003551at2759"/>
<comment type="function">
    <text evidence="10">Ubiquitin-like protein involved in cytoplasm to vacuole transport (Cvt), autophagy vesicles formation, mitophagy, and nucleophagy.</text>
</comment>
<dbReference type="GO" id="GO:0034274">
    <property type="term" value="C:Atg12-Atg5-Atg16 complex"/>
    <property type="evidence" value="ECO:0007669"/>
    <property type="project" value="TreeGrafter"/>
</dbReference>
<dbReference type="GO" id="GO:0034045">
    <property type="term" value="C:phagophore assembly site membrane"/>
    <property type="evidence" value="ECO:0007669"/>
    <property type="project" value="UniProtKB-SubCell"/>
</dbReference>
<keyword evidence="8 10" id="KW-0072">Autophagy</keyword>
<evidence type="ECO:0000256" key="4">
    <source>
        <dbReference type="ARBA" id="ARBA00022448"/>
    </source>
</evidence>
<dbReference type="GO" id="GO:0000421">
    <property type="term" value="C:autophagosome membrane"/>
    <property type="evidence" value="ECO:0007669"/>
    <property type="project" value="TreeGrafter"/>
</dbReference>
<keyword evidence="6 10" id="KW-0833">Ubl conjugation pathway</keyword>
<evidence type="ECO:0000256" key="3">
    <source>
        <dbReference type="ARBA" id="ARBA00015875"/>
    </source>
</evidence>
<dbReference type="GO" id="GO:0000045">
    <property type="term" value="P:autophagosome assembly"/>
    <property type="evidence" value="ECO:0007669"/>
    <property type="project" value="InterPro"/>
</dbReference>
<organism evidence="12">
    <name type="scientific">Eremomyces bilateralis CBS 781.70</name>
    <dbReference type="NCBI Taxonomy" id="1392243"/>
    <lineage>
        <taxon>Eukaryota</taxon>
        <taxon>Fungi</taxon>
        <taxon>Dikarya</taxon>
        <taxon>Ascomycota</taxon>
        <taxon>Pezizomycotina</taxon>
        <taxon>Dothideomycetes</taxon>
        <taxon>Dothideomycetes incertae sedis</taxon>
        <taxon>Eremomycetales</taxon>
        <taxon>Eremomycetaceae</taxon>
        <taxon>Eremomyces</taxon>
    </lineage>
</organism>
<keyword evidence="13" id="KW-1185">Reference proteome</keyword>
<reference evidence="12 14" key="1">
    <citation type="submission" date="2020-01" db="EMBL/GenBank/DDBJ databases">
        <authorList>
            <consortium name="DOE Joint Genome Institute"/>
            <person name="Haridas S."/>
            <person name="Albert R."/>
            <person name="Binder M."/>
            <person name="Bloem J."/>
            <person name="Labutti K."/>
            <person name="Salamov A."/>
            <person name="Andreopoulos B."/>
            <person name="Baker S.E."/>
            <person name="Barry K."/>
            <person name="Bills G."/>
            <person name="Bluhm B.H."/>
            <person name="Cannon C."/>
            <person name="Castanera R."/>
            <person name="Culley D.E."/>
            <person name="Daum C."/>
            <person name="Ezra D."/>
            <person name="Gonzalez J.B."/>
            <person name="Henrissat B."/>
            <person name="Kuo A."/>
            <person name="Liang C."/>
            <person name="Lipzen A."/>
            <person name="Lutzoni F."/>
            <person name="Magnuson J."/>
            <person name="Mondo S."/>
            <person name="Nolan M."/>
            <person name="Ohm R."/>
            <person name="Pangilinan J."/>
            <person name="Park H.-J."/>
            <person name="Ramirez L."/>
            <person name="Alfaro M."/>
            <person name="Sun H."/>
            <person name="Tritt A."/>
            <person name="Yoshinaga Y."/>
            <person name="Zwiers L.-H."/>
            <person name="Turgeon B.G."/>
            <person name="Goodwin S.B."/>
            <person name="Spatafora J.W."/>
            <person name="Crous P.W."/>
            <person name="Grigoriev I.V."/>
        </authorList>
    </citation>
    <scope>NUCLEOTIDE SEQUENCE</scope>
    <source>
        <strain evidence="12 14">CBS 781.70</strain>
    </source>
</reference>
<dbReference type="Pfam" id="PF04110">
    <property type="entry name" value="APG12"/>
    <property type="match status" value="1"/>
</dbReference>
<evidence type="ECO:0000256" key="8">
    <source>
        <dbReference type="ARBA" id="ARBA00023006"/>
    </source>
</evidence>
<keyword evidence="5 10" id="KW-1017">Isopeptide bond</keyword>
<dbReference type="GO" id="GO:0061723">
    <property type="term" value="P:glycophagy"/>
    <property type="evidence" value="ECO:0007669"/>
    <property type="project" value="TreeGrafter"/>
</dbReference>
<reference evidence="14" key="3">
    <citation type="submission" date="2025-04" db="UniProtKB">
        <authorList>
            <consortium name="RefSeq"/>
        </authorList>
    </citation>
    <scope>IDENTIFICATION</scope>
    <source>
        <strain evidence="14">CBS 781.70</strain>
    </source>
</reference>
<evidence type="ECO:0000256" key="2">
    <source>
        <dbReference type="ARBA" id="ARBA00007778"/>
    </source>
</evidence>
<dbReference type="InterPro" id="IPR007242">
    <property type="entry name" value="Atg12"/>
</dbReference>
<comment type="similarity">
    <text evidence="2 10">Belongs to the ATG12 family.</text>
</comment>
<evidence type="ECO:0000256" key="7">
    <source>
        <dbReference type="ARBA" id="ARBA00022927"/>
    </source>
</evidence>
<evidence type="ECO:0000256" key="6">
    <source>
        <dbReference type="ARBA" id="ARBA00022786"/>
    </source>
</evidence>
<reference evidence="14" key="2">
    <citation type="submission" date="2020-04" db="EMBL/GenBank/DDBJ databases">
        <authorList>
            <consortium name="NCBI Genome Project"/>
        </authorList>
    </citation>
    <scope>NUCLEOTIDE SEQUENCE</scope>
    <source>
        <strain evidence="14">CBS 781.70</strain>
    </source>
</reference>
<name>A0A6G1G645_9PEZI</name>
<dbReference type="PANTHER" id="PTHR13385:SF0">
    <property type="entry name" value="UBIQUITIN-LIKE PROTEIN ATG12"/>
    <property type="match status" value="1"/>
</dbReference>
<dbReference type="GO" id="GO:0034727">
    <property type="term" value="P:piecemeal microautophagy of the nucleus"/>
    <property type="evidence" value="ECO:0007669"/>
    <property type="project" value="TreeGrafter"/>
</dbReference>
<sequence length="144" mass="15496">MATPAPPVPPGYDPSTPPSDEEKEAEMPLTMAASVVLDALPRDAAAALEGAVDTTLEKVTVRLQPVGSAPILRQRVFKIAASKKFETVIRSLRKKLSLKESESVFCYVNSVFSPSPEEGVGNLWNCFKVKDELVVCYSVAPAFG</sequence>